<reference evidence="2" key="1">
    <citation type="journal article" date="2023" name="bioRxiv">
        <title>Scaffold-level genome assemblies of two parasitoid biocontrol wasps reveal the parthenogenesis mechanism and an associated novel virus.</title>
        <authorList>
            <person name="Inwood S."/>
            <person name="Skelly J."/>
            <person name="Guhlin J."/>
            <person name="Harrop T."/>
            <person name="Goldson S."/>
            <person name="Dearden P."/>
        </authorList>
    </citation>
    <scope>NUCLEOTIDE SEQUENCE</scope>
    <source>
        <strain evidence="2">Irish</strain>
        <tissue evidence="2">Whole body</tissue>
    </source>
</reference>
<protein>
    <recommendedName>
        <fullName evidence="1">F-box domain-containing protein</fullName>
    </recommendedName>
</protein>
<name>A0AA39KSW3_9HYME</name>
<reference evidence="2" key="2">
    <citation type="submission" date="2023-03" db="EMBL/GenBank/DDBJ databases">
        <authorList>
            <person name="Inwood S.N."/>
            <person name="Skelly J.G."/>
            <person name="Guhlin J."/>
            <person name="Harrop T.W.R."/>
            <person name="Goldson S.G."/>
            <person name="Dearden P.K."/>
        </authorList>
    </citation>
    <scope>NUCLEOTIDE SEQUENCE</scope>
    <source>
        <strain evidence="2">Irish</strain>
        <tissue evidence="2">Whole body</tissue>
    </source>
</reference>
<dbReference type="AlphaFoldDB" id="A0AA39KSW3"/>
<dbReference type="SUPFAM" id="SSF52047">
    <property type="entry name" value="RNI-like"/>
    <property type="match status" value="1"/>
</dbReference>
<proteinExistence type="predicted"/>
<dbReference type="EMBL" id="JAQQBS010000002">
    <property type="protein sequence ID" value="KAK0172497.1"/>
    <property type="molecule type" value="Genomic_DNA"/>
</dbReference>
<keyword evidence="3" id="KW-1185">Reference proteome</keyword>
<dbReference type="InterPro" id="IPR001810">
    <property type="entry name" value="F-box_dom"/>
</dbReference>
<evidence type="ECO:0000313" key="3">
    <source>
        <dbReference type="Proteomes" id="UP001168990"/>
    </source>
</evidence>
<dbReference type="CDD" id="cd09917">
    <property type="entry name" value="F-box_SF"/>
    <property type="match status" value="1"/>
</dbReference>
<sequence length="363" mass="42568">MATIELLNYDVLLELFSYLSLYERQRMGLVCKKFQNIYEIMMGSVRKMCYVSVSFPQRRYVEIIGDVLNIKTNNPADLEEPLKKFAGRLKKIQITDDSQEEIPSNIYELLTKCTNLSYAQLKCRWSRSVEQFLKFLPTDNLEDLSIHLHASYESVRPRLHDIIGDVLSKTPNLKSLNLHNVPISELSSIGGTGTLKTLFLNMIDLRRLNFDMTKLQNLETLILSCIRMENDADITELIRNSKKLHSIEFASSDVLSKTILNEMISLPNLRRLHLLTIRNSYESWHKFSNLEDIHVNQVERFLLTRDQIKSFLKRSKNLKTYSFEITQQSRFNELFREVASDIGHKCKKHNFVEWTRWHKAIPF</sequence>
<evidence type="ECO:0000313" key="2">
    <source>
        <dbReference type="EMBL" id="KAK0172497.1"/>
    </source>
</evidence>
<dbReference type="InterPro" id="IPR036047">
    <property type="entry name" value="F-box-like_dom_sf"/>
</dbReference>
<dbReference type="Proteomes" id="UP001168990">
    <property type="component" value="Unassembled WGS sequence"/>
</dbReference>
<dbReference type="InterPro" id="IPR032675">
    <property type="entry name" value="LRR_dom_sf"/>
</dbReference>
<organism evidence="2 3">
    <name type="scientific">Microctonus aethiopoides</name>
    <dbReference type="NCBI Taxonomy" id="144406"/>
    <lineage>
        <taxon>Eukaryota</taxon>
        <taxon>Metazoa</taxon>
        <taxon>Ecdysozoa</taxon>
        <taxon>Arthropoda</taxon>
        <taxon>Hexapoda</taxon>
        <taxon>Insecta</taxon>
        <taxon>Pterygota</taxon>
        <taxon>Neoptera</taxon>
        <taxon>Endopterygota</taxon>
        <taxon>Hymenoptera</taxon>
        <taxon>Apocrita</taxon>
        <taxon>Ichneumonoidea</taxon>
        <taxon>Braconidae</taxon>
        <taxon>Euphorinae</taxon>
        <taxon>Microctonus</taxon>
    </lineage>
</organism>
<comment type="caution">
    <text evidence="2">The sequence shown here is derived from an EMBL/GenBank/DDBJ whole genome shotgun (WGS) entry which is preliminary data.</text>
</comment>
<accession>A0AA39KSW3</accession>
<dbReference type="Pfam" id="PF00646">
    <property type="entry name" value="F-box"/>
    <property type="match status" value="1"/>
</dbReference>
<dbReference type="Gene3D" id="3.80.10.10">
    <property type="entry name" value="Ribonuclease Inhibitor"/>
    <property type="match status" value="1"/>
</dbReference>
<dbReference type="SUPFAM" id="SSF81383">
    <property type="entry name" value="F-box domain"/>
    <property type="match status" value="1"/>
</dbReference>
<dbReference type="Gene3D" id="1.20.1280.50">
    <property type="match status" value="1"/>
</dbReference>
<gene>
    <name evidence="2" type="ORF">PV328_005807</name>
</gene>
<feature type="domain" description="F-box" evidence="1">
    <location>
        <begin position="5"/>
        <end position="37"/>
    </location>
</feature>
<evidence type="ECO:0000259" key="1">
    <source>
        <dbReference type="Pfam" id="PF00646"/>
    </source>
</evidence>